<comment type="caution">
    <text evidence="1">The sequence shown here is derived from an EMBL/GenBank/DDBJ whole genome shotgun (WGS) entry which is preliminary data.</text>
</comment>
<reference evidence="1 2" key="1">
    <citation type="journal article" date="2014" name="FEMS Microbiol. Ecol.">
        <title>Sphaerotilus natans encrusted with nanoball-shaped Fe(III) oxide minerals formed by nitrate-reducing mixotrophic Fe(II) oxidation.</title>
        <authorList>
            <person name="Park S."/>
            <person name="Kim D.H."/>
            <person name="Lee J.H."/>
            <person name="Hur H.G."/>
        </authorList>
    </citation>
    <scope>NUCLEOTIDE SEQUENCE [LARGE SCALE GENOMIC DNA]</scope>
    <source>
        <strain evidence="1 2">DSM 6575</strain>
    </source>
</reference>
<dbReference type="Proteomes" id="UP000026714">
    <property type="component" value="Unassembled WGS sequence"/>
</dbReference>
<proteinExistence type="predicted"/>
<organism evidence="1 2">
    <name type="scientific">Sphaerotilus natans subsp. natans DSM 6575</name>
    <dbReference type="NCBI Taxonomy" id="1286631"/>
    <lineage>
        <taxon>Bacteria</taxon>
        <taxon>Pseudomonadati</taxon>
        <taxon>Pseudomonadota</taxon>
        <taxon>Betaproteobacteria</taxon>
        <taxon>Burkholderiales</taxon>
        <taxon>Sphaerotilaceae</taxon>
        <taxon>Sphaerotilus</taxon>
    </lineage>
</organism>
<gene>
    <name evidence="1" type="ORF">X805_15900</name>
</gene>
<dbReference type="AlphaFoldDB" id="A0A059KN21"/>
<sequence>MALGIAVDGEPRLLDRLVGHVGLGPVALQVADGHGDAAARQQAQRLVVQARRLPGRLHRGQQVRPVRVRLQHGGVLVAQAELDAAVLPALEAAGVAQVGPDGRVLGRRHRGQHIPGVDQLFHDLGDAGQHLERRLQFVARDGADRGGQLVQHQLHPQLGGLVLDDEQQLVVVRRERLLRGEDLVELQIVAIAHVAGEIELRAFVAHDGLAAGCGRGVVGAGHAVSLFLFRSSFRSSFRSPRPWP</sequence>
<name>A0A059KN21_9BURK</name>
<dbReference type="AntiFam" id="ANF00094">
    <property type="entry name" value="Shadow ORF (opposite kynA)"/>
</dbReference>
<dbReference type="EMBL" id="AZRA01000039">
    <property type="protein sequence ID" value="KDB52856.1"/>
    <property type="molecule type" value="Genomic_DNA"/>
</dbReference>
<accession>A0A059KN21</accession>
<evidence type="ECO:0000313" key="1">
    <source>
        <dbReference type="EMBL" id="KDB52856.1"/>
    </source>
</evidence>
<protein>
    <submittedName>
        <fullName evidence="1">Uncharacterized protein</fullName>
    </submittedName>
</protein>
<evidence type="ECO:0000313" key="2">
    <source>
        <dbReference type="Proteomes" id="UP000026714"/>
    </source>
</evidence>
<dbReference type="eggNOG" id="ENOG502ZN00">
    <property type="taxonomic scope" value="Bacteria"/>
</dbReference>
<keyword evidence="2" id="KW-1185">Reference proteome</keyword>